<accession>A0A1G7A9E3</accession>
<name>A0A1G7A9E3_9PROT</name>
<dbReference type="PANTHER" id="PTHR30546:SF23">
    <property type="entry name" value="FLAVOPROTEIN-LIKE PROTEIN YCP4-RELATED"/>
    <property type="match status" value="1"/>
</dbReference>
<keyword evidence="5" id="KW-0520">NAD</keyword>
<dbReference type="STRING" id="69960.SAMN05421720_103231"/>
<feature type="binding site" evidence="5">
    <location>
        <begin position="81"/>
        <end position="83"/>
    </location>
    <ligand>
        <name>FMN</name>
        <dbReference type="ChEBI" id="CHEBI:58210"/>
    </ligand>
</feature>
<dbReference type="HAMAP" id="MF_01017">
    <property type="entry name" value="NQOR"/>
    <property type="match status" value="1"/>
</dbReference>
<dbReference type="EC" id="1.6.5.2" evidence="5"/>
<evidence type="ECO:0000256" key="5">
    <source>
        <dbReference type="HAMAP-Rule" id="MF_01017"/>
    </source>
</evidence>
<dbReference type="EMBL" id="FNAP01000003">
    <property type="protein sequence ID" value="SDE11303.1"/>
    <property type="molecule type" value="Genomic_DNA"/>
</dbReference>
<dbReference type="Pfam" id="PF03358">
    <property type="entry name" value="FMN_red"/>
    <property type="match status" value="1"/>
</dbReference>
<dbReference type="PANTHER" id="PTHR30546">
    <property type="entry name" value="FLAVODOXIN-RELATED PROTEIN WRBA-RELATED"/>
    <property type="match status" value="1"/>
</dbReference>
<evidence type="ECO:0000256" key="3">
    <source>
        <dbReference type="ARBA" id="ARBA00022643"/>
    </source>
</evidence>
<feature type="domain" description="Flavodoxin-like" evidence="6">
    <location>
        <begin position="6"/>
        <end position="192"/>
    </location>
</feature>
<reference evidence="7 8" key="1">
    <citation type="submission" date="2016-10" db="EMBL/GenBank/DDBJ databases">
        <authorList>
            <person name="de Groot N.N."/>
        </authorList>
    </citation>
    <scope>NUCLEOTIDE SEQUENCE [LARGE SCALE GENOMIC DNA]</scope>
    <source>
        <strain evidence="7 8">ATCC 700224</strain>
    </source>
</reference>
<comment type="similarity">
    <text evidence="1 5">Belongs to the WrbA family.</text>
</comment>
<keyword evidence="5" id="KW-0547">Nucleotide-binding</keyword>
<dbReference type="Gene3D" id="3.40.50.360">
    <property type="match status" value="1"/>
</dbReference>
<evidence type="ECO:0000259" key="6">
    <source>
        <dbReference type="PROSITE" id="PS50902"/>
    </source>
</evidence>
<dbReference type="PROSITE" id="PS50902">
    <property type="entry name" value="FLAVODOXIN_LIKE"/>
    <property type="match status" value="1"/>
</dbReference>
<proteinExistence type="inferred from homology"/>
<dbReference type="FunFam" id="3.40.50.360:FF:000001">
    <property type="entry name" value="NAD(P)H dehydrogenase (Quinone) FQR1-like"/>
    <property type="match status" value="1"/>
</dbReference>
<dbReference type="InterPro" id="IPR029039">
    <property type="entry name" value="Flavoprotein-like_sf"/>
</dbReference>
<dbReference type="GO" id="GO:0050661">
    <property type="term" value="F:NADP binding"/>
    <property type="evidence" value="ECO:0007669"/>
    <property type="project" value="UniProtKB-UniRule"/>
</dbReference>
<gene>
    <name evidence="7" type="ORF">SAMN05421720_103231</name>
</gene>
<dbReference type="NCBIfam" id="NF002999">
    <property type="entry name" value="PRK03767.1"/>
    <property type="match status" value="1"/>
</dbReference>
<dbReference type="GO" id="GO:0050660">
    <property type="term" value="F:flavin adenine dinucleotide binding"/>
    <property type="evidence" value="ECO:0007669"/>
    <property type="project" value="UniProtKB-UniRule"/>
</dbReference>
<keyword evidence="5" id="KW-0521">NADP</keyword>
<dbReference type="NCBIfam" id="TIGR01755">
    <property type="entry name" value="flav_wrbA"/>
    <property type="match status" value="1"/>
</dbReference>
<dbReference type="GO" id="GO:0010181">
    <property type="term" value="F:FMN binding"/>
    <property type="evidence" value="ECO:0007669"/>
    <property type="project" value="InterPro"/>
</dbReference>
<evidence type="ECO:0000256" key="1">
    <source>
        <dbReference type="ARBA" id="ARBA00006961"/>
    </source>
</evidence>
<organism evidence="7 8">
    <name type="scientific">Rhodospira trueperi</name>
    <dbReference type="NCBI Taxonomy" id="69960"/>
    <lineage>
        <taxon>Bacteria</taxon>
        <taxon>Pseudomonadati</taxon>
        <taxon>Pseudomonadota</taxon>
        <taxon>Alphaproteobacteria</taxon>
        <taxon>Rhodospirillales</taxon>
        <taxon>Rhodospirillaceae</taxon>
        <taxon>Rhodospira</taxon>
    </lineage>
</organism>
<dbReference type="GO" id="GO:0016020">
    <property type="term" value="C:membrane"/>
    <property type="evidence" value="ECO:0007669"/>
    <property type="project" value="TreeGrafter"/>
</dbReference>
<dbReference type="Proteomes" id="UP000199412">
    <property type="component" value="Unassembled WGS sequence"/>
</dbReference>
<keyword evidence="4 5" id="KW-0560">Oxidoreductase</keyword>
<comment type="catalytic activity">
    <reaction evidence="5">
        <text>a quinone + NADH + H(+) = a quinol + NAD(+)</text>
        <dbReference type="Rhea" id="RHEA:46160"/>
        <dbReference type="ChEBI" id="CHEBI:15378"/>
        <dbReference type="ChEBI" id="CHEBI:24646"/>
        <dbReference type="ChEBI" id="CHEBI:57540"/>
        <dbReference type="ChEBI" id="CHEBI:57945"/>
        <dbReference type="ChEBI" id="CHEBI:132124"/>
        <dbReference type="EC" id="1.6.5.2"/>
    </reaction>
</comment>
<dbReference type="GO" id="GO:0008753">
    <property type="term" value="F:NADPH dehydrogenase (quinone) activity"/>
    <property type="evidence" value="ECO:0007669"/>
    <property type="project" value="RHEA"/>
</dbReference>
<dbReference type="InterPro" id="IPR005025">
    <property type="entry name" value="FMN_Rdtase-like_dom"/>
</dbReference>
<keyword evidence="8" id="KW-1185">Reference proteome</keyword>
<evidence type="ECO:0000313" key="8">
    <source>
        <dbReference type="Proteomes" id="UP000199412"/>
    </source>
</evidence>
<comment type="caution">
    <text evidence="5">Lacks conserved residue(s) required for the propagation of feature annotation.</text>
</comment>
<feature type="binding site" evidence="5">
    <location>
        <position position="136"/>
    </location>
    <ligand>
        <name>FMN</name>
        <dbReference type="ChEBI" id="CHEBI:58210"/>
    </ligand>
</feature>
<keyword evidence="2 5" id="KW-0285">Flavoprotein</keyword>
<dbReference type="OrthoDB" id="9801479at2"/>
<keyword evidence="3 5" id="KW-0288">FMN</keyword>
<dbReference type="InterPro" id="IPR037513">
    <property type="entry name" value="NQO"/>
</dbReference>
<dbReference type="GO" id="GO:0050136">
    <property type="term" value="F:NADH dehydrogenase (quinone) (non-electrogenic) activity"/>
    <property type="evidence" value="ECO:0007669"/>
    <property type="project" value="RHEA"/>
</dbReference>
<feature type="binding site" evidence="5">
    <location>
        <position position="101"/>
    </location>
    <ligand>
        <name>substrate</name>
    </ligand>
</feature>
<evidence type="ECO:0000313" key="7">
    <source>
        <dbReference type="EMBL" id="SDE11303.1"/>
    </source>
</evidence>
<comment type="cofactor">
    <cofactor evidence="5">
        <name>FMN</name>
        <dbReference type="ChEBI" id="CHEBI:58210"/>
    </cofactor>
    <text evidence="5">Binds 1 FMN per monomer.</text>
</comment>
<dbReference type="AlphaFoldDB" id="A0A1G7A9E3"/>
<dbReference type="SUPFAM" id="SSF52218">
    <property type="entry name" value="Flavoproteins"/>
    <property type="match status" value="1"/>
</dbReference>
<dbReference type="InterPro" id="IPR010089">
    <property type="entry name" value="Flavoprotein_WrbA-like"/>
</dbReference>
<dbReference type="InterPro" id="IPR008254">
    <property type="entry name" value="Flavodoxin/NO_synth"/>
</dbReference>
<dbReference type="GO" id="GO:0051287">
    <property type="term" value="F:NAD binding"/>
    <property type="evidence" value="ECO:0007669"/>
    <property type="project" value="UniProtKB-UniRule"/>
</dbReference>
<dbReference type="RefSeq" id="WP_092783880.1">
    <property type="nucleotide sequence ID" value="NZ_FNAP01000003.1"/>
</dbReference>
<evidence type="ECO:0000256" key="2">
    <source>
        <dbReference type="ARBA" id="ARBA00022630"/>
    </source>
</evidence>
<sequence length="201" mass="21339">MSNVKILVLYYSMFGHVETLARTAAEAINAVDGAEAVLKRVPEHIPDDVLQSFGAKTSQTAPVADPGELAEYDGFLFGTPTRFGNMAGQMRNFFDQTGTLWAEGKLVGKPAGVFVSTGTGSGNETTVLSMVPTLVHHGMVFVGLPYSAPELTDISEVRGGSCYGAGTIAAGDGSRQPSEKELNLMRFQAKHLTDVARKLKG</sequence>
<comment type="catalytic activity">
    <reaction evidence="5">
        <text>a quinone + NADPH + H(+) = a quinol + NADP(+)</text>
        <dbReference type="Rhea" id="RHEA:46164"/>
        <dbReference type="ChEBI" id="CHEBI:15378"/>
        <dbReference type="ChEBI" id="CHEBI:24646"/>
        <dbReference type="ChEBI" id="CHEBI:57783"/>
        <dbReference type="ChEBI" id="CHEBI:58349"/>
        <dbReference type="ChEBI" id="CHEBI:132124"/>
        <dbReference type="EC" id="1.6.5.2"/>
    </reaction>
</comment>
<protein>
    <recommendedName>
        <fullName evidence="5">NAD(P)H dehydrogenase (quinone)</fullName>
        <ecNumber evidence="5">1.6.5.2</ecNumber>
    </recommendedName>
    <alternativeName>
        <fullName evidence="5">NAD(P)H:quinone oxidoreductase</fullName>
        <shortName evidence="5">NQO</shortName>
    </alternativeName>
</protein>
<evidence type="ECO:0000256" key="4">
    <source>
        <dbReference type="ARBA" id="ARBA00023002"/>
    </source>
</evidence>